<feature type="domain" description="MobA-like NTP transferase" evidence="2">
    <location>
        <begin position="49"/>
        <end position="207"/>
    </location>
</feature>
<proteinExistence type="predicted"/>
<gene>
    <name evidence="3" type="ORF">FHK81_05510</name>
</gene>
<dbReference type="PANTHER" id="PTHR43777:SF1">
    <property type="entry name" value="MOLYBDENUM COFACTOR CYTIDYLYLTRANSFERASE"/>
    <property type="match status" value="1"/>
</dbReference>
<evidence type="ECO:0000313" key="3">
    <source>
        <dbReference type="EMBL" id="TVT34462.1"/>
    </source>
</evidence>
<reference evidence="3 4" key="1">
    <citation type="submission" date="2019-07" db="EMBL/GenBank/DDBJ databases">
        <title>The pathways for chlorine oxyanion respiration interact through the shared metabolite chlorate.</title>
        <authorList>
            <person name="Barnum T.P."/>
            <person name="Cheng Y."/>
            <person name="Hill K.A."/>
            <person name="Lucas L.N."/>
            <person name="Carlson H.K."/>
            <person name="Coates J.D."/>
        </authorList>
    </citation>
    <scope>NUCLEOTIDE SEQUENCE [LARGE SCALE GENOMIC DNA]</scope>
    <source>
        <strain evidence="3">UCB</strain>
    </source>
</reference>
<protein>
    <submittedName>
        <fullName evidence="3">Nucleotidyltransferase family protein</fullName>
    </submittedName>
</protein>
<sequence>MNGPADLVAWWRNSSKNRVIQQFTAAIHAIKESGILTINPCSHDQQFPALVLAAGRASRMGHYKQLLRVPGRGTLLDNAIGQARQLSAQITVVAGAGYPLVRFRCHRQPASWIVCDNWQAGLAESLKAGVAALGPRALGVFVVLGDQPLLDLDGLKQLARQARDNPAKALGASYGRRTGVPAWIPRALWPQVFQLEGDAGAGVILNRAGAGRVGIAGVQQDVDTPGDWRQVRAMLNAEQS</sequence>
<dbReference type="Proteomes" id="UP000319142">
    <property type="component" value="Unassembled WGS sequence"/>
</dbReference>
<comment type="caution">
    <text evidence="3">The sequence shown here is derived from an EMBL/GenBank/DDBJ whole genome shotgun (WGS) entry which is preliminary data.</text>
</comment>
<dbReference type="InterPro" id="IPR029044">
    <property type="entry name" value="Nucleotide-diphossugar_trans"/>
</dbReference>
<dbReference type="Gene3D" id="3.90.550.10">
    <property type="entry name" value="Spore Coat Polysaccharide Biosynthesis Protein SpsA, Chain A"/>
    <property type="match status" value="1"/>
</dbReference>
<dbReference type="InterPro" id="IPR025877">
    <property type="entry name" value="MobA-like_NTP_Trfase"/>
</dbReference>
<accession>A0A558BD74</accession>
<name>A0A558BD74_9GAMM</name>
<evidence type="ECO:0000259" key="2">
    <source>
        <dbReference type="Pfam" id="PF12804"/>
    </source>
</evidence>
<organism evidence="3 4">
    <name type="scientific">Marinobacter vinifirmus</name>
    <dbReference type="NCBI Taxonomy" id="355591"/>
    <lineage>
        <taxon>Bacteria</taxon>
        <taxon>Pseudomonadati</taxon>
        <taxon>Pseudomonadota</taxon>
        <taxon>Gammaproteobacteria</taxon>
        <taxon>Pseudomonadales</taxon>
        <taxon>Marinobacteraceae</taxon>
        <taxon>Marinobacter</taxon>
    </lineage>
</organism>
<dbReference type="AlphaFoldDB" id="A0A558BD74"/>
<dbReference type="CDD" id="cd04182">
    <property type="entry name" value="GT_2_like_f"/>
    <property type="match status" value="1"/>
</dbReference>
<dbReference type="EMBL" id="VMRX01000013">
    <property type="protein sequence ID" value="TVT34462.1"/>
    <property type="molecule type" value="Genomic_DNA"/>
</dbReference>
<dbReference type="Pfam" id="PF12804">
    <property type="entry name" value="NTP_transf_3"/>
    <property type="match status" value="1"/>
</dbReference>
<evidence type="ECO:0000256" key="1">
    <source>
        <dbReference type="ARBA" id="ARBA00022842"/>
    </source>
</evidence>
<keyword evidence="1" id="KW-0460">Magnesium</keyword>
<keyword evidence="3" id="KW-0808">Transferase</keyword>
<evidence type="ECO:0000313" key="4">
    <source>
        <dbReference type="Proteomes" id="UP000319142"/>
    </source>
</evidence>
<dbReference type="PANTHER" id="PTHR43777">
    <property type="entry name" value="MOLYBDENUM COFACTOR CYTIDYLYLTRANSFERASE"/>
    <property type="match status" value="1"/>
</dbReference>
<dbReference type="GO" id="GO:0016779">
    <property type="term" value="F:nucleotidyltransferase activity"/>
    <property type="evidence" value="ECO:0007669"/>
    <property type="project" value="UniProtKB-ARBA"/>
</dbReference>
<dbReference type="SUPFAM" id="SSF53448">
    <property type="entry name" value="Nucleotide-diphospho-sugar transferases"/>
    <property type="match status" value="1"/>
</dbReference>